<dbReference type="EMBL" id="CP026100">
    <property type="protein sequence ID" value="AYV48112.1"/>
    <property type="molecule type" value="Genomic_DNA"/>
</dbReference>
<dbReference type="InterPro" id="IPR000223">
    <property type="entry name" value="Pept_S26A_signal_pept_1"/>
</dbReference>
<evidence type="ECO:0000256" key="4">
    <source>
        <dbReference type="ARBA" id="ARBA00019232"/>
    </source>
</evidence>
<keyword evidence="14" id="KW-1185">Reference proteome</keyword>
<evidence type="ECO:0000256" key="2">
    <source>
        <dbReference type="ARBA" id="ARBA00009370"/>
    </source>
</evidence>
<dbReference type="PROSITE" id="PS00760">
    <property type="entry name" value="SPASE_I_2"/>
    <property type="match status" value="1"/>
</dbReference>
<dbReference type="GO" id="GO:0009003">
    <property type="term" value="F:signal peptidase activity"/>
    <property type="evidence" value="ECO:0007669"/>
    <property type="project" value="UniProtKB-EC"/>
</dbReference>
<dbReference type="Proteomes" id="UP000234483">
    <property type="component" value="Unassembled WGS sequence"/>
</dbReference>
<dbReference type="NCBIfam" id="TIGR02227">
    <property type="entry name" value="sigpep_I_bact"/>
    <property type="match status" value="1"/>
</dbReference>
<dbReference type="PRINTS" id="PR00727">
    <property type="entry name" value="LEADERPTASE"/>
</dbReference>
<feature type="domain" description="Peptidase S26" evidence="10">
    <location>
        <begin position="26"/>
        <end position="255"/>
    </location>
</feature>
<evidence type="ECO:0000313" key="11">
    <source>
        <dbReference type="EMBL" id="AYV48112.1"/>
    </source>
</evidence>
<accession>A0A2N5CM35</accession>
<dbReference type="GO" id="GO:0004252">
    <property type="term" value="F:serine-type endopeptidase activity"/>
    <property type="evidence" value="ECO:0007669"/>
    <property type="project" value="InterPro"/>
</dbReference>
<dbReference type="PANTHER" id="PTHR43390:SF1">
    <property type="entry name" value="CHLOROPLAST PROCESSING PEPTIDASE"/>
    <property type="match status" value="1"/>
</dbReference>
<dbReference type="GO" id="GO:0016020">
    <property type="term" value="C:membrane"/>
    <property type="evidence" value="ECO:0007669"/>
    <property type="project" value="UniProtKB-SubCell"/>
</dbReference>
<dbReference type="InterPro" id="IPR019758">
    <property type="entry name" value="Pept_S26A_signal_pept_1_CS"/>
</dbReference>
<reference evidence="12 13" key="1">
    <citation type="submission" date="2017-12" db="EMBL/GenBank/DDBJ databases">
        <title>The genome sequence of Caulobacter flavus CGMCC1 15093.</title>
        <authorList>
            <person name="Gao J."/>
            <person name="Mao X."/>
            <person name="Sun J."/>
        </authorList>
    </citation>
    <scope>NUCLEOTIDE SEQUENCE [LARGE SCALE GENOMIC DNA]</scope>
    <source>
        <strain evidence="12 13">CGMCC1 15093</strain>
    </source>
</reference>
<reference evidence="11 14" key="2">
    <citation type="submission" date="2018-01" db="EMBL/GenBank/DDBJ databases">
        <title>Complete genome sequence of Caulobacter flavus RHGG3.</title>
        <authorList>
            <person name="Yang E."/>
        </authorList>
    </citation>
    <scope>NUCLEOTIDE SEQUENCE [LARGE SCALE GENOMIC DNA]</scope>
    <source>
        <strain evidence="11 14">RHGG3</strain>
    </source>
</reference>
<dbReference type="KEGG" id="cfh:C1707_18630"/>
<protein>
    <recommendedName>
        <fullName evidence="4 8">Signal peptidase I</fullName>
        <ecNumber evidence="3 8">3.4.21.89</ecNumber>
    </recommendedName>
</protein>
<comment type="subcellular location">
    <subcellularLocation>
        <location evidence="9">Membrane</location>
        <topology evidence="9">Single-pass type II membrane protein</topology>
    </subcellularLocation>
</comment>
<dbReference type="Gene3D" id="2.10.109.10">
    <property type="entry name" value="Umud Fragment, subunit A"/>
    <property type="match status" value="1"/>
</dbReference>
<organism evidence="12 13">
    <name type="scientific">Caulobacter flavus</name>
    <dbReference type="NCBI Taxonomy" id="1679497"/>
    <lineage>
        <taxon>Bacteria</taxon>
        <taxon>Pseudomonadati</taxon>
        <taxon>Pseudomonadota</taxon>
        <taxon>Alphaproteobacteria</taxon>
        <taxon>Caulobacterales</taxon>
        <taxon>Caulobacteraceae</taxon>
        <taxon>Caulobacter</taxon>
    </lineage>
</organism>
<sequence>MPLGVRHRGAFDMTAGKTSFRAGLGDWAKTLAVTAAIVLVPRTVLCQPFTIPSASMEPTLLIGDYILVNKFAYGWSRHSAPLSPAIGHGRLMGREPARGDVVVFKKPGDGRTDVIKRLVGLPGDELQVVDGVLRINGAPVAQKPLGTRIEDTPFGTLPAERFSETLPGGKTHLINSYGPRTAAGNTAAYRVPEGCYFVMGDNRDNSLDSRFDPGPIPDGEARCAWNPAVDAKLPAQQGMGFVPFENLVGRAEMVLFSWNAGAGPRWNRSFRRL</sequence>
<dbReference type="CDD" id="cd06530">
    <property type="entry name" value="S26_SPase_I"/>
    <property type="match status" value="1"/>
</dbReference>
<dbReference type="GO" id="GO:0006465">
    <property type="term" value="P:signal peptide processing"/>
    <property type="evidence" value="ECO:0007669"/>
    <property type="project" value="InterPro"/>
</dbReference>
<dbReference type="Pfam" id="PF10502">
    <property type="entry name" value="Peptidase_S26"/>
    <property type="match status" value="1"/>
</dbReference>
<dbReference type="InterPro" id="IPR036286">
    <property type="entry name" value="LexA/Signal_pep-like_sf"/>
</dbReference>
<evidence type="ECO:0000256" key="3">
    <source>
        <dbReference type="ARBA" id="ARBA00013208"/>
    </source>
</evidence>
<dbReference type="SUPFAM" id="SSF51306">
    <property type="entry name" value="LexA/Signal peptidase"/>
    <property type="match status" value="1"/>
</dbReference>
<name>A0A2N5CM35_9CAUL</name>
<dbReference type="InterPro" id="IPR019756">
    <property type="entry name" value="Pept_S26A_signal_pept_1_Ser-AS"/>
</dbReference>
<dbReference type="PANTHER" id="PTHR43390">
    <property type="entry name" value="SIGNAL PEPTIDASE I"/>
    <property type="match status" value="1"/>
</dbReference>
<keyword evidence="5 8" id="KW-0645">Protease</keyword>
<dbReference type="EMBL" id="PJRQ01000048">
    <property type="protein sequence ID" value="PLR06963.1"/>
    <property type="molecule type" value="Genomic_DNA"/>
</dbReference>
<dbReference type="InterPro" id="IPR019533">
    <property type="entry name" value="Peptidase_S26"/>
</dbReference>
<comment type="similarity">
    <text evidence="2 9">Belongs to the peptidase S26 family.</text>
</comment>
<dbReference type="PROSITE" id="PS00761">
    <property type="entry name" value="SPASE_I_3"/>
    <property type="match status" value="1"/>
</dbReference>
<proteinExistence type="inferred from homology"/>
<evidence type="ECO:0000256" key="1">
    <source>
        <dbReference type="ARBA" id="ARBA00000677"/>
    </source>
</evidence>
<evidence type="ECO:0000256" key="8">
    <source>
        <dbReference type="RuleBase" id="RU003993"/>
    </source>
</evidence>
<comment type="catalytic activity">
    <reaction evidence="1 8">
        <text>Cleavage of hydrophobic, N-terminal signal or leader sequences from secreted and periplasmic proteins.</text>
        <dbReference type="EC" id="3.4.21.89"/>
    </reaction>
</comment>
<evidence type="ECO:0000313" key="13">
    <source>
        <dbReference type="Proteomes" id="UP000234483"/>
    </source>
</evidence>
<dbReference type="PROSITE" id="PS00501">
    <property type="entry name" value="SPASE_I_1"/>
    <property type="match status" value="1"/>
</dbReference>
<gene>
    <name evidence="12" type="primary">lepB</name>
    <name evidence="11" type="ORF">C1707_18630</name>
    <name evidence="12" type="ORF">CFHF_23920</name>
</gene>
<dbReference type="EC" id="3.4.21.89" evidence="3 8"/>
<evidence type="ECO:0000313" key="14">
    <source>
        <dbReference type="Proteomes" id="UP000281192"/>
    </source>
</evidence>
<evidence type="ECO:0000256" key="6">
    <source>
        <dbReference type="ARBA" id="ARBA00022801"/>
    </source>
</evidence>
<evidence type="ECO:0000256" key="9">
    <source>
        <dbReference type="RuleBase" id="RU362042"/>
    </source>
</evidence>
<dbReference type="OrthoDB" id="9815782at2"/>
<evidence type="ECO:0000313" key="12">
    <source>
        <dbReference type="EMBL" id="PLR06963.1"/>
    </source>
</evidence>
<evidence type="ECO:0000256" key="7">
    <source>
        <dbReference type="PIRSR" id="PIRSR600223-1"/>
    </source>
</evidence>
<dbReference type="AlphaFoldDB" id="A0A2N5CM35"/>
<feature type="active site" evidence="7">
    <location>
        <position position="116"/>
    </location>
</feature>
<feature type="active site" evidence="7">
    <location>
        <position position="55"/>
    </location>
</feature>
<keyword evidence="6 8" id="KW-0378">Hydrolase</keyword>
<evidence type="ECO:0000256" key="5">
    <source>
        <dbReference type="ARBA" id="ARBA00022670"/>
    </source>
</evidence>
<dbReference type="InterPro" id="IPR019757">
    <property type="entry name" value="Pept_S26A_signal_pept_1_Lys-AS"/>
</dbReference>
<evidence type="ECO:0000259" key="10">
    <source>
        <dbReference type="Pfam" id="PF10502"/>
    </source>
</evidence>
<dbReference type="Proteomes" id="UP000281192">
    <property type="component" value="Chromosome"/>
</dbReference>